<dbReference type="Pfam" id="PF14378">
    <property type="entry name" value="PAP2_3"/>
    <property type="match status" value="1"/>
</dbReference>
<dbReference type="AlphaFoldDB" id="A0A8J3B887"/>
<proteinExistence type="predicted"/>
<accession>A0A8J3B887</accession>
<evidence type="ECO:0000313" key="4">
    <source>
        <dbReference type="Proteomes" id="UP000637720"/>
    </source>
</evidence>
<dbReference type="RefSeq" id="WP_054669246.1">
    <property type="nucleotide sequence ID" value="NZ_BMOF01000027.1"/>
</dbReference>
<gene>
    <name evidence="3" type="ORF">GCM10007043_14540</name>
</gene>
<organism evidence="3 4">
    <name type="scientific">Calditerricola satsumensis</name>
    <dbReference type="NCBI Taxonomy" id="373054"/>
    <lineage>
        <taxon>Bacteria</taxon>
        <taxon>Bacillati</taxon>
        <taxon>Bacillota</taxon>
        <taxon>Bacilli</taxon>
        <taxon>Bacillales</taxon>
        <taxon>Bacillaceae</taxon>
        <taxon>Calditerricola</taxon>
    </lineage>
</organism>
<sequence>MTFNLWFNLFAIATTTAVFTWYATGRQPFAAAGQFLRDLRTSRIVRLHFLAMLVLLVLNKMEQKLEQEMNVPVDFTPLIYSVEGDFVYWVQRLFEHPVLTYVLTYFYVVVLIAMIVSSLLVYSQTRHLKAFLTLTYALMLNYLVAIPFYLFFPVVEVWAYHPKVAFLIPQVYPGFETEYRPMSGLDNCFPSLHTSLSVTLALVASRCGYVRFARLLGLCAGVIIFSIFYLGIHWLSDMTAGLLLALFAAGAAERLAHAAMAEPKTQMYVEKQ</sequence>
<keyword evidence="1" id="KW-1133">Transmembrane helix</keyword>
<dbReference type="Gene3D" id="1.20.144.10">
    <property type="entry name" value="Phosphatidic acid phosphatase type 2/haloperoxidase"/>
    <property type="match status" value="1"/>
</dbReference>
<feature type="transmembrane region" description="Helical" evidence="1">
    <location>
        <begin position="134"/>
        <end position="152"/>
    </location>
</feature>
<name>A0A8J3B887_9BACI</name>
<keyword evidence="4" id="KW-1185">Reference proteome</keyword>
<dbReference type="SUPFAM" id="SSF48317">
    <property type="entry name" value="Acid phosphatase/Vanadium-dependent haloperoxidase"/>
    <property type="match status" value="1"/>
</dbReference>
<evidence type="ECO:0000313" key="3">
    <source>
        <dbReference type="EMBL" id="GGK01603.1"/>
    </source>
</evidence>
<reference evidence="3" key="2">
    <citation type="submission" date="2020-09" db="EMBL/GenBank/DDBJ databases">
        <authorList>
            <person name="Sun Q."/>
            <person name="Ohkuma M."/>
        </authorList>
    </citation>
    <scope>NUCLEOTIDE SEQUENCE</scope>
    <source>
        <strain evidence="3">JCM 14719</strain>
    </source>
</reference>
<protein>
    <recommendedName>
        <fullName evidence="2">Inositolphosphotransferase Aur1/Ipt1 domain-containing protein</fullName>
    </recommendedName>
</protein>
<feature type="transmembrane region" description="Helical" evidence="1">
    <location>
        <begin position="212"/>
        <end position="232"/>
    </location>
</feature>
<feature type="transmembrane region" description="Helical" evidence="1">
    <location>
        <begin position="6"/>
        <end position="23"/>
    </location>
</feature>
<dbReference type="EMBL" id="BMOF01000027">
    <property type="protein sequence ID" value="GGK01603.1"/>
    <property type="molecule type" value="Genomic_DNA"/>
</dbReference>
<feature type="transmembrane region" description="Helical" evidence="1">
    <location>
        <begin position="98"/>
        <end position="122"/>
    </location>
</feature>
<feature type="transmembrane region" description="Helical" evidence="1">
    <location>
        <begin position="44"/>
        <end position="61"/>
    </location>
</feature>
<dbReference type="InterPro" id="IPR026841">
    <property type="entry name" value="Aur1/Ipt1"/>
</dbReference>
<evidence type="ECO:0000256" key="1">
    <source>
        <dbReference type="SAM" id="Phobius"/>
    </source>
</evidence>
<reference evidence="3" key="1">
    <citation type="journal article" date="2014" name="Int. J. Syst. Evol. Microbiol.">
        <title>Complete genome sequence of Corynebacterium casei LMG S-19264T (=DSM 44701T), isolated from a smear-ripened cheese.</title>
        <authorList>
            <consortium name="US DOE Joint Genome Institute (JGI-PGF)"/>
            <person name="Walter F."/>
            <person name="Albersmeier A."/>
            <person name="Kalinowski J."/>
            <person name="Ruckert C."/>
        </authorList>
    </citation>
    <scope>NUCLEOTIDE SEQUENCE</scope>
    <source>
        <strain evidence="3">JCM 14719</strain>
    </source>
</reference>
<dbReference type="InterPro" id="IPR036938">
    <property type="entry name" value="PAP2/HPO_sf"/>
</dbReference>
<comment type="caution">
    <text evidence="3">The sequence shown here is derived from an EMBL/GenBank/DDBJ whole genome shotgun (WGS) entry which is preliminary data.</text>
</comment>
<keyword evidence="1" id="KW-0812">Transmembrane</keyword>
<dbReference type="Proteomes" id="UP000637720">
    <property type="component" value="Unassembled WGS sequence"/>
</dbReference>
<dbReference type="GO" id="GO:0016020">
    <property type="term" value="C:membrane"/>
    <property type="evidence" value="ECO:0007669"/>
    <property type="project" value="UniProtKB-SubCell"/>
</dbReference>
<evidence type="ECO:0000259" key="2">
    <source>
        <dbReference type="Pfam" id="PF14378"/>
    </source>
</evidence>
<feature type="domain" description="Inositolphosphotransferase Aur1/Ipt1" evidence="2">
    <location>
        <begin position="85"/>
        <end position="249"/>
    </location>
</feature>
<keyword evidence="1" id="KW-0472">Membrane</keyword>